<reference evidence="1 2" key="1">
    <citation type="journal article" date="2019" name="Commun. Biol.">
        <title>The bagworm genome reveals a unique fibroin gene that provides high tensile strength.</title>
        <authorList>
            <person name="Kono N."/>
            <person name="Nakamura H."/>
            <person name="Ohtoshi R."/>
            <person name="Tomita M."/>
            <person name="Numata K."/>
            <person name="Arakawa K."/>
        </authorList>
    </citation>
    <scope>NUCLEOTIDE SEQUENCE [LARGE SCALE GENOMIC DNA]</scope>
</reference>
<name>A0A4C1UKY1_EUMVA</name>
<keyword evidence="2" id="KW-1185">Reference proteome</keyword>
<dbReference type="Proteomes" id="UP000299102">
    <property type="component" value="Unassembled WGS sequence"/>
</dbReference>
<dbReference type="EMBL" id="BGZK01000184">
    <property type="protein sequence ID" value="GBP26737.1"/>
    <property type="molecule type" value="Genomic_DNA"/>
</dbReference>
<sequence length="118" mass="13308">MINNFSVEPQIYKCSSHTLQFTNIFDIAALNGLPLKDRRPGQGRGPPLVTGSPESYVLEIQKGGLYPVLDVQLLKRSNKEICVGCQINPEVTLYFCARVKTLQYIKPCFEFWGENSLI</sequence>
<protein>
    <submittedName>
        <fullName evidence="1">Uncharacterized protein</fullName>
    </submittedName>
</protein>
<dbReference type="AlphaFoldDB" id="A0A4C1UKY1"/>
<organism evidence="1 2">
    <name type="scientific">Eumeta variegata</name>
    <name type="common">Bagworm moth</name>
    <name type="synonym">Eumeta japonica</name>
    <dbReference type="NCBI Taxonomy" id="151549"/>
    <lineage>
        <taxon>Eukaryota</taxon>
        <taxon>Metazoa</taxon>
        <taxon>Ecdysozoa</taxon>
        <taxon>Arthropoda</taxon>
        <taxon>Hexapoda</taxon>
        <taxon>Insecta</taxon>
        <taxon>Pterygota</taxon>
        <taxon>Neoptera</taxon>
        <taxon>Endopterygota</taxon>
        <taxon>Lepidoptera</taxon>
        <taxon>Glossata</taxon>
        <taxon>Ditrysia</taxon>
        <taxon>Tineoidea</taxon>
        <taxon>Psychidae</taxon>
        <taxon>Oiketicinae</taxon>
        <taxon>Eumeta</taxon>
    </lineage>
</organism>
<comment type="caution">
    <text evidence="1">The sequence shown here is derived from an EMBL/GenBank/DDBJ whole genome shotgun (WGS) entry which is preliminary data.</text>
</comment>
<accession>A0A4C1UKY1</accession>
<evidence type="ECO:0000313" key="1">
    <source>
        <dbReference type="EMBL" id="GBP26737.1"/>
    </source>
</evidence>
<gene>
    <name evidence="1" type="ORF">EVAR_95248_1</name>
</gene>
<proteinExistence type="predicted"/>
<evidence type="ECO:0000313" key="2">
    <source>
        <dbReference type="Proteomes" id="UP000299102"/>
    </source>
</evidence>